<sequence>MNNYPDFPKVDSLCLVDGCHGIYVPQRYAVLCSAHDMCTDEQREILEMGPHENPELYWEVWDEVLTSTKVKRGDSYWHLDISEGGDVMLVRIND</sequence>
<proteinExistence type="predicted"/>
<reference evidence="1" key="1">
    <citation type="submission" date="2020-04" db="EMBL/GenBank/DDBJ databases">
        <authorList>
            <person name="Chiriac C."/>
            <person name="Salcher M."/>
            <person name="Ghai R."/>
            <person name="Kavagutti S V."/>
        </authorList>
    </citation>
    <scope>NUCLEOTIDE SEQUENCE</scope>
</reference>
<organism evidence="1">
    <name type="scientific">uncultured Caudovirales phage</name>
    <dbReference type="NCBI Taxonomy" id="2100421"/>
    <lineage>
        <taxon>Viruses</taxon>
        <taxon>Duplodnaviria</taxon>
        <taxon>Heunggongvirae</taxon>
        <taxon>Uroviricota</taxon>
        <taxon>Caudoviricetes</taxon>
        <taxon>Peduoviridae</taxon>
        <taxon>Maltschvirus</taxon>
        <taxon>Maltschvirus maltsch</taxon>
    </lineage>
</organism>
<evidence type="ECO:0000313" key="1">
    <source>
        <dbReference type="EMBL" id="CAB4166303.1"/>
    </source>
</evidence>
<accession>A0A6J5P4E7</accession>
<protein>
    <submittedName>
        <fullName evidence="1">Uncharacterized protein</fullName>
    </submittedName>
</protein>
<name>A0A6J5P4E7_9CAUD</name>
<gene>
    <name evidence="1" type="ORF">UFOVP851_20</name>
</gene>
<dbReference type="EMBL" id="LR796790">
    <property type="protein sequence ID" value="CAB4166303.1"/>
    <property type="molecule type" value="Genomic_DNA"/>
</dbReference>